<dbReference type="PIRSF" id="PIRSF001092">
    <property type="entry name" value="Alpha-L-fucosidase"/>
    <property type="match status" value="1"/>
</dbReference>
<dbReference type="EC" id="3.2.1.51" evidence="3"/>
<dbReference type="InterPro" id="IPR057739">
    <property type="entry name" value="Glyco_hydro_29_N"/>
</dbReference>
<evidence type="ECO:0000259" key="12">
    <source>
        <dbReference type="Pfam" id="PF16757"/>
    </source>
</evidence>
<evidence type="ECO:0000256" key="3">
    <source>
        <dbReference type="ARBA" id="ARBA00012662"/>
    </source>
</evidence>
<dbReference type="EMBL" id="MH979762">
    <property type="protein sequence ID" value="AYV89217.1"/>
    <property type="molecule type" value="mRNA"/>
</dbReference>
<organism evidence="13">
    <name type="scientific">Tetranychus evansi</name>
    <name type="common">red spider mite</name>
    <dbReference type="NCBI Taxonomy" id="178897"/>
    <lineage>
        <taxon>Eukaryota</taxon>
        <taxon>Metazoa</taxon>
        <taxon>Ecdysozoa</taxon>
        <taxon>Arthropoda</taxon>
        <taxon>Chelicerata</taxon>
        <taxon>Arachnida</taxon>
        <taxon>Acari</taxon>
        <taxon>Acariformes</taxon>
        <taxon>Trombidiformes</taxon>
        <taxon>Prostigmata</taxon>
        <taxon>Eleutherengona</taxon>
        <taxon>Raphignathae</taxon>
        <taxon>Tetranychoidea</taxon>
        <taxon>Tetranychidae</taxon>
        <taxon>Tetranychus</taxon>
    </lineage>
</organism>
<dbReference type="SMR" id="A0A3G5AQZ7"/>
<evidence type="ECO:0000256" key="4">
    <source>
        <dbReference type="ARBA" id="ARBA00022729"/>
    </source>
</evidence>
<name>A0A3G5AQZ7_9ACAR</name>
<evidence type="ECO:0000313" key="13">
    <source>
        <dbReference type="EMBL" id="AYV89217.1"/>
    </source>
</evidence>
<dbReference type="FunFam" id="3.20.20.80:FF:000027">
    <property type="entry name" value="Alpha-L-fucosidase"/>
    <property type="match status" value="1"/>
</dbReference>
<evidence type="ECO:0000256" key="7">
    <source>
        <dbReference type="ARBA" id="ARBA00023295"/>
    </source>
</evidence>
<evidence type="ECO:0000256" key="8">
    <source>
        <dbReference type="ARBA" id="ARBA00074133"/>
    </source>
</evidence>
<sequence length="479" mass="55685">MKLFFSTLIAWTHHFTIMLLFVALLVLLCSIEIQTSTVPNIKYEPTWDSIDSRPLPDWYDDSKVGIFIHWGVFSVPAFRSEWFWFYWRHNKEDDCVKYMAENFKPNFTYPEFAPSFTAQHFHPDYWASVFKASGAKYVVLTSKHHEGFTLWPSKTSWNWNAMDVGPKRDLVGELASAIRKTDLRFGLYHSLFEWFNPLFLLDQANNYTTNFYTHGKTVPELYDIVNTYKPEVVWSDGDQGAPDDYWTSREFIAWLYNESPVKDTVVINDRWGDGIMCNHGGFLTCNDRYLPGTLQKRKWENAMTIDKNSWGYVRTSTINDYLTNEEIISTLVKTVSLGGNMLINIGPTAEGTLPPIMEERLRQMGNWLAVNGEAIYNTQPWVYQNDSLNDNIYYTEPKKSDIPTVYAILLDWPQSNIINLGSLYGKFKSTQVQLISPDGSLIDLPWYNDVDKRFRINLKPIISDLYGWVLKITNPVVRK</sequence>
<dbReference type="InterPro" id="IPR017853">
    <property type="entry name" value="GH"/>
</dbReference>
<dbReference type="Gene3D" id="2.60.40.1180">
    <property type="entry name" value="Golgi alpha-mannosidase II"/>
    <property type="match status" value="1"/>
</dbReference>
<comment type="function">
    <text evidence="1">Alpha-L-fucosidase is responsible for hydrolyzing the alpha-1,6-linked fucose joined to the reducing-end N-acetylglucosamine of the carbohydrate moieties of glycoproteins.</text>
</comment>
<evidence type="ECO:0000256" key="6">
    <source>
        <dbReference type="ARBA" id="ARBA00023180"/>
    </source>
</evidence>
<dbReference type="SMART" id="SM00812">
    <property type="entry name" value="Alpha_L_fucos"/>
    <property type="match status" value="1"/>
</dbReference>
<evidence type="ECO:0000256" key="5">
    <source>
        <dbReference type="ARBA" id="ARBA00022801"/>
    </source>
</evidence>
<comment type="similarity">
    <text evidence="2 10">Belongs to the glycosyl hydrolase 29 family.</text>
</comment>
<keyword evidence="5 10" id="KW-0378">Hydrolase</keyword>
<dbReference type="InterPro" id="IPR013780">
    <property type="entry name" value="Glyco_hydro_b"/>
</dbReference>
<protein>
    <recommendedName>
        <fullName evidence="8">Putative alpha-L-fucosidase</fullName>
        <ecNumber evidence="3">3.2.1.51</ecNumber>
    </recommendedName>
    <alternativeName>
        <fullName evidence="9">Alpha-L-fucoside fucohydrolase</fullName>
    </alternativeName>
</protein>
<proteinExistence type="evidence at transcript level"/>
<keyword evidence="7 10" id="KW-0326">Glycosidase</keyword>
<dbReference type="PANTHER" id="PTHR10030:SF37">
    <property type="entry name" value="ALPHA-L-FUCOSIDASE-RELATED"/>
    <property type="match status" value="1"/>
</dbReference>
<accession>A0A3G5AQZ7</accession>
<reference evidence="13" key="1">
    <citation type="submission" date="2018-09" db="EMBL/GenBank/DDBJ databases">
        <title>Identification of saliva proteins of spider mite Tetranychus evansi by transcriptome and LC-MS/MS approach.</title>
        <authorList>
            <person name="Huang H.-J."/>
            <person name="Cui J.-R."/>
            <person name="Hong X.-Y."/>
        </authorList>
    </citation>
    <scope>NUCLEOTIDE SEQUENCE</scope>
</reference>
<dbReference type="GO" id="GO:0016139">
    <property type="term" value="P:glycoside catabolic process"/>
    <property type="evidence" value="ECO:0007669"/>
    <property type="project" value="TreeGrafter"/>
</dbReference>
<feature type="domain" description="Glycoside hydrolase family 29 N-terminal" evidence="11">
    <location>
        <begin position="36"/>
        <end position="373"/>
    </location>
</feature>
<evidence type="ECO:0000256" key="9">
    <source>
        <dbReference type="ARBA" id="ARBA00081661"/>
    </source>
</evidence>
<dbReference type="SUPFAM" id="SSF51445">
    <property type="entry name" value="(Trans)glycosidases"/>
    <property type="match status" value="1"/>
</dbReference>
<dbReference type="GO" id="GO:0006004">
    <property type="term" value="P:fucose metabolic process"/>
    <property type="evidence" value="ECO:0007669"/>
    <property type="project" value="InterPro"/>
</dbReference>
<dbReference type="GO" id="GO:0004560">
    <property type="term" value="F:alpha-L-fucosidase activity"/>
    <property type="evidence" value="ECO:0007669"/>
    <property type="project" value="UniProtKB-EC"/>
</dbReference>
<dbReference type="Gene3D" id="3.20.20.80">
    <property type="entry name" value="Glycosidases"/>
    <property type="match status" value="1"/>
</dbReference>
<dbReference type="PRINTS" id="PR00741">
    <property type="entry name" value="GLHYDRLASE29"/>
</dbReference>
<keyword evidence="6" id="KW-0325">Glycoprotein</keyword>
<dbReference type="AlphaFoldDB" id="A0A3G5AQZ7"/>
<evidence type="ECO:0000259" key="11">
    <source>
        <dbReference type="Pfam" id="PF01120"/>
    </source>
</evidence>
<dbReference type="PANTHER" id="PTHR10030">
    <property type="entry name" value="ALPHA-L-FUCOSIDASE"/>
    <property type="match status" value="1"/>
</dbReference>
<dbReference type="Pfam" id="PF16757">
    <property type="entry name" value="Fucosidase_C"/>
    <property type="match status" value="1"/>
</dbReference>
<dbReference type="Pfam" id="PF01120">
    <property type="entry name" value="Alpha_L_fucos"/>
    <property type="match status" value="1"/>
</dbReference>
<feature type="domain" description="Alpha-L-fucosidase C-terminal" evidence="12">
    <location>
        <begin position="384"/>
        <end position="473"/>
    </location>
</feature>
<dbReference type="InterPro" id="IPR016286">
    <property type="entry name" value="FUC_metazoa-typ"/>
</dbReference>
<dbReference type="InterPro" id="IPR031919">
    <property type="entry name" value="Fucosidase_C"/>
</dbReference>
<evidence type="ECO:0000256" key="1">
    <source>
        <dbReference type="ARBA" id="ARBA00004071"/>
    </source>
</evidence>
<keyword evidence="4" id="KW-0732">Signal</keyword>
<dbReference type="InterPro" id="IPR000933">
    <property type="entry name" value="Glyco_hydro_29"/>
</dbReference>
<evidence type="ECO:0000256" key="10">
    <source>
        <dbReference type="PIRNR" id="PIRNR001092"/>
    </source>
</evidence>
<evidence type="ECO:0000256" key="2">
    <source>
        <dbReference type="ARBA" id="ARBA00007951"/>
    </source>
</evidence>
<dbReference type="GO" id="GO:0005764">
    <property type="term" value="C:lysosome"/>
    <property type="evidence" value="ECO:0007669"/>
    <property type="project" value="TreeGrafter"/>
</dbReference>